<evidence type="ECO:0000313" key="5">
    <source>
        <dbReference type="EMBL" id="MCF2531508.1"/>
    </source>
</evidence>
<dbReference type="SUPFAM" id="SSF46689">
    <property type="entry name" value="Homeodomain-like"/>
    <property type="match status" value="2"/>
</dbReference>
<dbReference type="GO" id="GO:0043565">
    <property type="term" value="F:sequence-specific DNA binding"/>
    <property type="evidence" value="ECO:0007669"/>
    <property type="project" value="InterPro"/>
</dbReference>
<proteinExistence type="predicted"/>
<name>A0AA41U278_9ACTN</name>
<dbReference type="PANTHER" id="PTHR46796">
    <property type="entry name" value="HTH-TYPE TRANSCRIPTIONAL ACTIVATOR RHAS-RELATED"/>
    <property type="match status" value="1"/>
</dbReference>
<feature type="domain" description="HTH araC/xylS-type" evidence="4">
    <location>
        <begin position="230"/>
        <end position="328"/>
    </location>
</feature>
<gene>
    <name evidence="5" type="ORF">LZ495_30435</name>
</gene>
<keyword evidence="2" id="KW-0238">DNA-binding</keyword>
<dbReference type="Pfam" id="PF12833">
    <property type="entry name" value="HTH_18"/>
    <property type="match status" value="1"/>
</dbReference>
<sequence>MTVAVVLAPPRALASSVVTARDLLWAAARGSRGGVGHQVLTVSLDGRPVQCQGGTVVTADAALAEVPSCSLVFVAAFTGDVDVAIAAAGPMLRWLRDRDGEGALLTGGGTGACLLAASGVLDGGEATTFPPYVVAFRRLFPKVRLRPTRPIVRSGRVTTAHGLVSSMELLAQTSEQIYGRASADRVANRFVFDVPEEHRTAVPGTRHESAAAARARPAVPSQRSADPVVVAAQFWLEEHIGEPVTVTELARHLDMTPRTVERRFLAALGTGPRQYLRQVRMAQAELLLAESTVNISEVARLVGYQDVSAFYRAFGKVTGRRPGDLRRMPV</sequence>
<dbReference type="AlphaFoldDB" id="A0AA41U278"/>
<dbReference type="SMART" id="SM00342">
    <property type="entry name" value="HTH_ARAC"/>
    <property type="match status" value="1"/>
</dbReference>
<keyword evidence="3" id="KW-0804">Transcription</keyword>
<dbReference type="InterPro" id="IPR002818">
    <property type="entry name" value="DJ-1/PfpI"/>
</dbReference>
<dbReference type="InterPro" id="IPR050204">
    <property type="entry name" value="AraC_XylS_family_regulators"/>
</dbReference>
<protein>
    <submittedName>
        <fullName evidence="5">Helix-turn-helix domain-containing protein</fullName>
    </submittedName>
</protein>
<dbReference type="Pfam" id="PF01965">
    <property type="entry name" value="DJ-1_PfpI"/>
    <property type="match status" value="1"/>
</dbReference>
<reference evidence="5" key="1">
    <citation type="submission" date="2022-01" db="EMBL/GenBank/DDBJ databases">
        <title>Genome-Based Taxonomic Classification of the Phylum Actinobacteria.</title>
        <authorList>
            <person name="Gao Y."/>
        </authorList>
    </citation>
    <scope>NUCLEOTIDE SEQUENCE</scope>
    <source>
        <strain evidence="5">KLBMP 8922</strain>
    </source>
</reference>
<dbReference type="InterPro" id="IPR029062">
    <property type="entry name" value="Class_I_gatase-like"/>
</dbReference>
<dbReference type="RefSeq" id="WP_235056157.1">
    <property type="nucleotide sequence ID" value="NZ_JAKFHA010000024.1"/>
</dbReference>
<keyword evidence="6" id="KW-1185">Reference proteome</keyword>
<dbReference type="Gene3D" id="1.10.10.60">
    <property type="entry name" value="Homeodomain-like"/>
    <property type="match status" value="1"/>
</dbReference>
<dbReference type="EMBL" id="JAKFHA010000024">
    <property type="protein sequence ID" value="MCF2531508.1"/>
    <property type="molecule type" value="Genomic_DNA"/>
</dbReference>
<evidence type="ECO:0000256" key="1">
    <source>
        <dbReference type="ARBA" id="ARBA00023015"/>
    </source>
</evidence>
<dbReference type="GO" id="GO:0003700">
    <property type="term" value="F:DNA-binding transcription factor activity"/>
    <property type="evidence" value="ECO:0007669"/>
    <property type="project" value="InterPro"/>
</dbReference>
<evidence type="ECO:0000259" key="4">
    <source>
        <dbReference type="PROSITE" id="PS01124"/>
    </source>
</evidence>
<accession>A0AA41U278</accession>
<dbReference type="Gene3D" id="3.40.50.880">
    <property type="match status" value="1"/>
</dbReference>
<evidence type="ECO:0000256" key="2">
    <source>
        <dbReference type="ARBA" id="ARBA00023125"/>
    </source>
</evidence>
<dbReference type="PROSITE" id="PS01124">
    <property type="entry name" value="HTH_ARAC_FAMILY_2"/>
    <property type="match status" value="1"/>
</dbReference>
<comment type="caution">
    <text evidence="5">The sequence shown here is derived from an EMBL/GenBank/DDBJ whole genome shotgun (WGS) entry which is preliminary data.</text>
</comment>
<organism evidence="5 6">
    <name type="scientific">Yinghuangia soli</name>
    <dbReference type="NCBI Taxonomy" id="2908204"/>
    <lineage>
        <taxon>Bacteria</taxon>
        <taxon>Bacillati</taxon>
        <taxon>Actinomycetota</taxon>
        <taxon>Actinomycetes</taxon>
        <taxon>Kitasatosporales</taxon>
        <taxon>Streptomycetaceae</taxon>
        <taxon>Yinghuangia</taxon>
    </lineage>
</organism>
<keyword evidence="1" id="KW-0805">Transcription regulation</keyword>
<dbReference type="InterPro" id="IPR018060">
    <property type="entry name" value="HTH_AraC"/>
</dbReference>
<evidence type="ECO:0000256" key="3">
    <source>
        <dbReference type="ARBA" id="ARBA00023163"/>
    </source>
</evidence>
<dbReference type="PANTHER" id="PTHR46796:SF14">
    <property type="entry name" value="TRANSCRIPTIONAL REGULATORY PROTEIN"/>
    <property type="match status" value="1"/>
</dbReference>
<dbReference type="InterPro" id="IPR009057">
    <property type="entry name" value="Homeodomain-like_sf"/>
</dbReference>
<dbReference type="SUPFAM" id="SSF52317">
    <property type="entry name" value="Class I glutamine amidotransferase-like"/>
    <property type="match status" value="1"/>
</dbReference>
<evidence type="ECO:0000313" key="6">
    <source>
        <dbReference type="Proteomes" id="UP001165378"/>
    </source>
</evidence>
<dbReference type="Proteomes" id="UP001165378">
    <property type="component" value="Unassembled WGS sequence"/>
</dbReference>